<dbReference type="Pfam" id="PF03288">
    <property type="entry name" value="Pox_D5"/>
    <property type="match status" value="1"/>
</dbReference>
<protein>
    <submittedName>
        <fullName evidence="7">DNA primase</fullName>
    </submittedName>
</protein>
<dbReference type="Proteomes" id="UP000180098">
    <property type="component" value="Unassembled WGS sequence"/>
</dbReference>
<dbReference type="Pfam" id="PF08708">
    <property type="entry name" value="PriCT_1"/>
    <property type="match status" value="1"/>
</dbReference>
<dbReference type="SMART" id="SM00942">
    <property type="entry name" value="PriCT_1"/>
    <property type="match status" value="1"/>
</dbReference>
<dbReference type="Pfam" id="PF08706">
    <property type="entry name" value="D5_N"/>
    <property type="match status" value="1"/>
</dbReference>
<dbReference type="InterPro" id="IPR004968">
    <property type="entry name" value="DNA_primase/NTPase_C"/>
</dbReference>
<dbReference type="GO" id="GO:0016787">
    <property type="term" value="F:hydrolase activity"/>
    <property type="evidence" value="ECO:0007669"/>
    <property type="project" value="UniProtKB-KW"/>
</dbReference>
<keyword evidence="4" id="KW-0067">ATP-binding</keyword>
<dbReference type="InterPro" id="IPR006500">
    <property type="entry name" value="Helicase_put_C_phage/plasmid"/>
</dbReference>
<keyword evidence="3" id="KW-0347">Helicase</keyword>
<organism evidence="7 8">
    <name type="scientific">Anaerobacillus arseniciselenatis</name>
    <dbReference type="NCBI Taxonomy" id="85682"/>
    <lineage>
        <taxon>Bacteria</taxon>
        <taxon>Bacillati</taxon>
        <taxon>Bacillota</taxon>
        <taxon>Bacilli</taxon>
        <taxon>Bacillales</taxon>
        <taxon>Bacillaceae</taxon>
        <taxon>Anaerobacillus</taxon>
    </lineage>
</organism>
<dbReference type="GO" id="GO:0005524">
    <property type="term" value="F:ATP binding"/>
    <property type="evidence" value="ECO:0007669"/>
    <property type="project" value="UniProtKB-KW"/>
</dbReference>
<evidence type="ECO:0000313" key="8">
    <source>
        <dbReference type="Proteomes" id="UP000180098"/>
    </source>
</evidence>
<dbReference type="InterPro" id="IPR014820">
    <property type="entry name" value="PriCT_1"/>
</dbReference>
<proteinExistence type="predicted"/>
<sequence>MTISEEGIKLQDLFPSARQPIKIIKLIGYADFNREKDHQKRYNIAKRPIQKGWQDATQPGMADHEIRKWHKLNGWTGLLVPDGYDVIDIDNIEEGERIFKALKAEHYKFHAIKTVRGYQFFFRTTNVVQGQDAVVLMAGGFVGDYRLSGRGQIVLPSQNTKGREWIHTSNEELSPMPIFFNRLKKVGNEGRPFPVPLAEGGRNNTLYSHCCRLVEFGFTGDQVADIATFLNKYFFSPPLDQREFNNTLNSALSKQASGKVYLANFRGGEQPPDHPIEKTKDEQPKNFNLTEIGNAERLVHHHGDNLRYCIEFEEWLIWNGKVWEQDKKKSIERIATKTFRKIYSEAGKEEEENRRQKLIKWAQSSEKSSVLLNSIDRSKAMLPVLRSELNRDIFKFNCSNGVIDLKTGQLLPHNRGDMLTNYTNIEYNETSECPTWLAFLESIMKDENGNVKHDLIEFLQRAIGYTLTGDTREQCVFFLWGGGRNGKSTFINTIKEILGDYGKQTNADTFTSKNNEGGINNDIARLNDARFVSAVESEEGQRLSEALIKQLTGGEPITARFLRKEFFEFIPEFKIFFTTNHKPIVKNNDEGIWRRIKLIPFSVTIPKEEIDTQLPQKLKDELPGILRWAVEGCLKWQQEGLGEPAEVKQATQGYKEEMDILGEFLNDHCVIRATARVAVKDLYEKYKEWCKETGEYETTQRKFNRRLEERGFIKKRSGKAGNTEFHGIGIMDDRFTERTEQLNETEPFSPISPTKNFNREIPKNSSDTFSASVTSVDYVEEDI</sequence>
<reference evidence="7 8" key="1">
    <citation type="submission" date="2016-10" db="EMBL/GenBank/DDBJ databases">
        <title>Draft genome sequences of four alkaliphilic bacteria belonging to the Anaerobacillus genus.</title>
        <authorList>
            <person name="Bassil N.M."/>
            <person name="Lloyd J.R."/>
        </authorList>
    </citation>
    <scope>NUCLEOTIDE SEQUENCE [LARGE SCALE GENOMIC DNA]</scope>
    <source>
        <strain evidence="7 8">DSM 15340</strain>
    </source>
</reference>
<feature type="domain" description="SF3 helicase" evidence="6">
    <location>
        <begin position="454"/>
        <end position="614"/>
    </location>
</feature>
<keyword evidence="2" id="KW-0378">Hydrolase</keyword>
<dbReference type="InterPro" id="IPR027417">
    <property type="entry name" value="P-loop_NTPase"/>
</dbReference>
<evidence type="ECO:0000256" key="4">
    <source>
        <dbReference type="ARBA" id="ARBA00022840"/>
    </source>
</evidence>
<dbReference type="PANTHER" id="PTHR35372:SF2">
    <property type="entry name" value="SF3 HELICASE DOMAIN-CONTAINING PROTEIN"/>
    <property type="match status" value="1"/>
</dbReference>
<comment type="caution">
    <text evidence="7">The sequence shown here is derived from an EMBL/GenBank/DDBJ whole genome shotgun (WGS) entry which is preliminary data.</text>
</comment>
<dbReference type="GO" id="GO:0004386">
    <property type="term" value="F:helicase activity"/>
    <property type="evidence" value="ECO:0007669"/>
    <property type="project" value="UniProtKB-KW"/>
</dbReference>
<dbReference type="Pfam" id="PF19263">
    <property type="entry name" value="DUF5906"/>
    <property type="match status" value="1"/>
</dbReference>
<dbReference type="InterPro" id="IPR014015">
    <property type="entry name" value="Helicase_SF3_DNA-vir"/>
</dbReference>
<dbReference type="InterPro" id="IPR045455">
    <property type="entry name" value="NrS-1_pol-like_helicase"/>
</dbReference>
<dbReference type="SMART" id="SM00885">
    <property type="entry name" value="D5_N"/>
    <property type="match status" value="1"/>
</dbReference>
<evidence type="ECO:0000313" key="7">
    <source>
        <dbReference type="EMBL" id="OIJ07729.1"/>
    </source>
</evidence>
<dbReference type="Pfam" id="PF09250">
    <property type="entry name" value="Prim-Pol"/>
    <property type="match status" value="1"/>
</dbReference>
<dbReference type="SUPFAM" id="SSF56747">
    <property type="entry name" value="Prim-pol domain"/>
    <property type="match status" value="1"/>
</dbReference>
<dbReference type="InterPro" id="IPR051620">
    <property type="entry name" value="ORF904-like_C"/>
</dbReference>
<gene>
    <name evidence="7" type="ORF">BKP35_18310</name>
</gene>
<feature type="compositionally biased region" description="Polar residues" evidence="5">
    <location>
        <begin position="743"/>
        <end position="756"/>
    </location>
</feature>
<evidence type="ECO:0000256" key="1">
    <source>
        <dbReference type="ARBA" id="ARBA00022741"/>
    </source>
</evidence>
<keyword evidence="1" id="KW-0547">Nucleotide-binding</keyword>
<feature type="region of interest" description="Disordered" evidence="5">
    <location>
        <begin position="743"/>
        <end position="768"/>
    </location>
</feature>
<dbReference type="PROSITE" id="PS51206">
    <property type="entry name" value="SF3_HELICASE_1"/>
    <property type="match status" value="1"/>
</dbReference>
<accession>A0A1S2L5G4</accession>
<evidence type="ECO:0000256" key="5">
    <source>
        <dbReference type="SAM" id="MobiDB-lite"/>
    </source>
</evidence>
<dbReference type="InterPro" id="IPR015330">
    <property type="entry name" value="DNA_primase/pol_bifunc_N"/>
</dbReference>
<keyword evidence="8" id="KW-1185">Reference proteome</keyword>
<dbReference type="SUPFAM" id="SSF52540">
    <property type="entry name" value="P-loop containing nucleoside triphosphate hydrolases"/>
    <property type="match status" value="1"/>
</dbReference>
<evidence type="ECO:0000256" key="3">
    <source>
        <dbReference type="ARBA" id="ARBA00022806"/>
    </source>
</evidence>
<evidence type="ECO:0000256" key="2">
    <source>
        <dbReference type="ARBA" id="ARBA00022801"/>
    </source>
</evidence>
<name>A0A1S2L5G4_9BACI</name>
<dbReference type="Gene3D" id="3.40.50.300">
    <property type="entry name" value="P-loop containing nucleotide triphosphate hydrolases"/>
    <property type="match status" value="1"/>
</dbReference>
<dbReference type="OrthoDB" id="9763644at2"/>
<dbReference type="PANTHER" id="PTHR35372">
    <property type="entry name" value="ATP BINDING PROTEIN-RELATED"/>
    <property type="match status" value="1"/>
</dbReference>
<dbReference type="AlphaFoldDB" id="A0A1S2L5G4"/>
<evidence type="ECO:0000259" key="6">
    <source>
        <dbReference type="PROSITE" id="PS51206"/>
    </source>
</evidence>
<dbReference type="InterPro" id="IPR014818">
    <property type="entry name" value="Phage/plasmid_primase_P4_C"/>
</dbReference>
<dbReference type="EMBL" id="MLQQ01000058">
    <property type="protein sequence ID" value="OIJ07729.1"/>
    <property type="molecule type" value="Genomic_DNA"/>
</dbReference>
<dbReference type="NCBIfam" id="TIGR01613">
    <property type="entry name" value="primase_Cterm"/>
    <property type="match status" value="1"/>
</dbReference>